<dbReference type="Proteomes" id="UP001230807">
    <property type="component" value="Unassembled WGS sequence"/>
</dbReference>
<reference evidence="2 3" key="1">
    <citation type="submission" date="2023-06" db="EMBL/GenBank/DDBJ databases">
        <title>Influencing factors and mechanism of Cr(VI) reduction by facultative anaerobic Exiguobacterium sp. PY14.</title>
        <authorList>
            <person name="Zou L."/>
        </authorList>
    </citation>
    <scope>NUCLEOTIDE SEQUENCE [LARGE SCALE GENOMIC DNA]</scope>
    <source>
        <strain evidence="2 3">PY14</strain>
    </source>
</reference>
<evidence type="ECO:0000256" key="1">
    <source>
        <dbReference type="SAM" id="Phobius"/>
    </source>
</evidence>
<keyword evidence="1" id="KW-0812">Transmembrane</keyword>
<feature type="transmembrane region" description="Helical" evidence="1">
    <location>
        <begin position="6"/>
        <end position="39"/>
    </location>
</feature>
<organism evidence="2 3">
    <name type="scientific">Exiguobacterium mexicanum</name>
    <dbReference type="NCBI Taxonomy" id="340146"/>
    <lineage>
        <taxon>Bacteria</taxon>
        <taxon>Bacillati</taxon>
        <taxon>Bacillota</taxon>
        <taxon>Bacilli</taxon>
        <taxon>Bacillales</taxon>
        <taxon>Bacillales Family XII. Incertae Sedis</taxon>
        <taxon>Exiguobacterium</taxon>
    </lineage>
</organism>
<dbReference type="RefSeq" id="WP_158570788.1">
    <property type="nucleotide sequence ID" value="NZ_CP183077.1"/>
</dbReference>
<evidence type="ECO:0000313" key="2">
    <source>
        <dbReference type="EMBL" id="MDL5378384.1"/>
    </source>
</evidence>
<gene>
    <name evidence="2" type="ORF">QR695_15410</name>
</gene>
<keyword evidence="3" id="KW-1185">Reference proteome</keyword>
<sequence>MKRNYTVTFCLLMSASFLAGIALESVVPFVLGVVFLFAAGVQARKEIIH</sequence>
<dbReference type="EMBL" id="JASWER010000028">
    <property type="protein sequence ID" value="MDL5378384.1"/>
    <property type="molecule type" value="Genomic_DNA"/>
</dbReference>
<keyword evidence="1" id="KW-1133">Transmembrane helix</keyword>
<comment type="caution">
    <text evidence="2">The sequence shown here is derived from an EMBL/GenBank/DDBJ whole genome shotgun (WGS) entry which is preliminary data.</text>
</comment>
<accession>A0ABT7MT56</accession>
<evidence type="ECO:0000313" key="3">
    <source>
        <dbReference type="Proteomes" id="UP001230807"/>
    </source>
</evidence>
<name>A0ABT7MT56_9BACL</name>
<keyword evidence="1" id="KW-0472">Membrane</keyword>
<proteinExistence type="predicted"/>
<protein>
    <submittedName>
        <fullName evidence="2">Uncharacterized protein</fullName>
    </submittedName>
</protein>